<name>A0A4R3YNX8_9GAMM</name>
<dbReference type="Gene3D" id="3.40.710.10">
    <property type="entry name" value="DD-peptidase/beta-lactamase superfamily"/>
    <property type="match status" value="2"/>
</dbReference>
<sequence length="498" mass="51570">MTKARVALACFALFAAQAAGAEETSALATRIDAHVGQPRFAAASWAIEVASLDDNRIVYAHEANRLVQPASTAKLFTAALALDTLGAAYRVRTSLLASGKVRDGTLDGSLVLRGGGDPTLGVAPSSNDWPERLAAAVAQQGITRVHGDLVADDTAFQSPAAGSGWEAIDLQSYFAAPVAALNVGENVVDVTVNAATAAGRPAHVAFEPGDAAMPLNNRIATGATGSAADLNLYRAPGANAVDAFGSVPAGSPSTRIHMSVPDPARLAGERLRRALQARGVRVDGSLRAVHWPTRDAVLTGSDLREIAAIDSPPMGEILRSGLKRSQNLYLQAIWLLCGVHAPDPDAVGFTSTETHASHAMTEWLTGLGIGPATTLLEEGTGLSRRDLTTAGALVRLLVHMDGQPSAATFRDALPVAGVDGTLRGRMRGTPAEGNLRAKTGSMTFVNALAGYVTTKAGQRLAFAIVLNNYQPPDAEGLPSSSGDVDAIAVMLASLDTRM</sequence>
<dbReference type="GO" id="GO:0000270">
    <property type="term" value="P:peptidoglycan metabolic process"/>
    <property type="evidence" value="ECO:0007669"/>
    <property type="project" value="TreeGrafter"/>
</dbReference>
<keyword evidence="2" id="KW-0378">Hydrolase</keyword>
<gene>
    <name evidence="4" type="ORF">EC912_105108</name>
</gene>
<dbReference type="EMBL" id="SMCS01000005">
    <property type="protein sequence ID" value="TCV93248.1"/>
    <property type="molecule type" value="Genomic_DNA"/>
</dbReference>
<dbReference type="PRINTS" id="PR00922">
    <property type="entry name" value="DADACBPTASE3"/>
</dbReference>
<keyword evidence="4" id="KW-0645">Protease</keyword>
<dbReference type="NCBIfam" id="TIGR00666">
    <property type="entry name" value="PBP4"/>
    <property type="match status" value="1"/>
</dbReference>
<evidence type="ECO:0000313" key="4">
    <source>
        <dbReference type="EMBL" id="TCV93248.1"/>
    </source>
</evidence>
<dbReference type="GO" id="GO:0004185">
    <property type="term" value="F:serine-type carboxypeptidase activity"/>
    <property type="evidence" value="ECO:0007669"/>
    <property type="project" value="InterPro"/>
</dbReference>
<feature type="signal peptide" evidence="3">
    <location>
        <begin position="1"/>
        <end position="21"/>
    </location>
</feature>
<dbReference type="OrthoDB" id="9802627at2"/>
<evidence type="ECO:0000313" key="5">
    <source>
        <dbReference type="Proteomes" id="UP000295645"/>
    </source>
</evidence>
<dbReference type="GO" id="GO:0006508">
    <property type="term" value="P:proteolysis"/>
    <property type="evidence" value="ECO:0007669"/>
    <property type="project" value="InterPro"/>
</dbReference>
<comment type="caution">
    <text evidence="4">The sequence shown here is derived from an EMBL/GenBank/DDBJ whole genome shotgun (WGS) entry which is preliminary data.</text>
</comment>
<dbReference type="InterPro" id="IPR000667">
    <property type="entry name" value="Peptidase_S13"/>
</dbReference>
<reference evidence="4 5" key="1">
    <citation type="submission" date="2019-03" db="EMBL/GenBank/DDBJ databases">
        <title>Above-ground endophytic microbial communities from plants in different locations in the United States.</title>
        <authorList>
            <person name="Frank C."/>
        </authorList>
    </citation>
    <scope>NUCLEOTIDE SEQUENCE [LARGE SCALE GENOMIC DNA]</scope>
    <source>
        <strain evidence="4 5">LP_13_YM</strain>
    </source>
</reference>
<keyword evidence="3" id="KW-0732">Signal</keyword>
<dbReference type="SUPFAM" id="SSF56601">
    <property type="entry name" value="beta-lactamase/transpeptidase-like"/>
    <property type="match status" value="1"/>
</dbReference>
<evidence type="ECO:0000256" key="1">
    <source>
        <dbReference type="ARBA" id="ARBA00006096"/>
    </source>
</evidence>
<dbReference type="Proteomes" id="UP000295645">
    <property type="component" value="Unassembled WGS sequence"/>
</dbReference>
<dbReference type="Pfam" id="PF02113">
    <property type="entry name" value="Peptidase_S13"/>
    <property type="match status" value="1"/>
</dbReference>
<comment type="similarity">
    <text evidence="1">Belongs to the peptidase S13 family.</text>
</comment>
<dbReference type="PANTHER" id="PTHR30023">
    <property type="entry name" value="D-ALANYL-D-ALANINE CARBOXYPEPTIDASE"/>
    <property type="match status" value="1"/>
</dbReference>
<evidence type="ECO:0000256" key="3">
    <source>
        <dbReference type="SAM" id="SignalP"/>
    </source>
</evidence>
<feature type="chain" id="PRO_5020502351" evidence="3">
    <location>
        <begin position="22"/>
        <end position="498"/>
    </location>
</feature>
<proteinExistence type="inferred from homology"/>
<keyword evidence="4" id="KW-0121">Carboxypeptidase</keyword>
<evidence type="ECO:0000256" key="2">
    <source>
        <dbReference type="ARBA" id="ARBA00022801"/>
    </source>
</evidence>
<dbReference type="AlphaFoldDB" id="A0A4R3YNX8"/>
<dbReference type="InterPro" id="IPR012338">
    <property type="entry name" value="Beta-lactam/transpept-like"/>
</dbReference>
<accession>A0A4R3YNX8</accession>
<dbReference type="RefSeq" id="WP_132144892.1">
    <property type="nucleotide sequence ID" value="NZ_SMCS01000005.1"/>
</dbReference>
<dbReference type="PANTHER" id="PTHR30023:SF0">
    <property type="entry name" value="PENICILLIN-SENSITIVE CARBOXYPEPTIDASE A"/>
    <property type="match status" value="1"/>
</dbReference>
<protein>
    <submittedName>
        <fullName evidence="4">D-alanyl-D-alanine carboxypeptidase/D-alanyl-D-alanine-endopeptidase (Penicillin-binding protein 4)</fullName>
    </submittedName>
</protein>
<organism evidence="4 5">
    <name type="scientific">Luteibacter rhizovicinus</name>
    <dbReference type="NCBI Taxonomy" id="242606"/>
    <lineage>
        <taxon>Bacteria</taxon>
        <taxon>Pseudomonadati</taxon>
        <taxon>Pseudomonadota</taxon>
        <taxon>Gammaproteobacteria</taxon>
        <taxon>Lysobacterales</taxon>
        <taxon>Rhodanobacteraceae</taxon>
        <taxon>Luteibacter</taxon>
    </lineage>
</organism>
<keyword evidence="5" id="KW-1185">Reference proteome</keyword>
<dbReference type="Gene3D" id="3.50.80.20">
    <property type="entry name" value="D-Ala-D-Ala carboxypeptidase C, peptidase S13"/>
    <property type="match status" value="1"/>
</dbReference>